<feature type="transmembrane region" description="Helical" evidence="11">
    <location>
        <begin position="123"/>
        <end position="144"/>
    </location>
</feature>
<keyword evidence="5 11" id="KW-0472">Membrane</keyword>
<feature type="chain" id="PRO_5013074560" description="Formate/nitrite transporter" evidence="12">
    <location>
        <begin position="18"/>
        <end position="370"/>
    </location>
</feature>
<feature type="transmembrane region" description="Helical" evidence="11">
    <location>
        <begin position="173"/>
        <end position="195"/>
    </location>
</feature>
<feature type="transmembrane region" description="Helical" evidence="11">
    <location>
        <begin position="288"/>
        <end position="310"/>
    </location>
</feature>
<evidence type="ECO:0000256" key="5">
    <source>
        <dbReference type="ARBA" id="ARBA00023136"/>
    </source>
</evidence>
<feature type="transmembrane region" description="Helical" evidence="11">
    <location>
        <begin position="240"/>
        <end position="259"/>
    </location>
</feature>
<dbReference type="OrthoDB" id="4829at2759"/>
<keyword evidence="14" id="KW-1185">Reference proteome</keyword>
<feature type="signal peptide" evidence="12">
    <location>
        <begin position="1"/>
        <end position="17"/>
    </location>
</feature>
<dbReference type="GO" id="GO:0005886">
    <property type="term" value="C:plasma membrane"/>
    <property type="evidence" value="ECO:0007669"/>
    <property type="project" value="UniProtKB-SubCell"/>
</dbReference>
<comment type="catalytic activity">
    <reaction evidence="7">
        <text>pyruvate(out) + H(+)(out) = pyruvate(in) + H(+)(in)</text>
        <dbReference type="Rhea" id="RHEA:64720"/>
        <dbReference type="ChEBI" id="CHEBI:15361"/>
        <dbReference type="ChEBI" id="CHEBI:15378"/>
    </reaction>
</comment>
<comment type="subcellular location">
    <subcellularLocation>
        <location evidence="1">Cell membrane</location>
        <topology evidence="1">Multi-pass membrane protein</topology>
    </subcellularLocation>
</comment>
<evidence type="ECO:0000313" key="14">
    <source>
        <dbReference type="Proteomes" id="UP000198406"/>
    </source>
</evidence>
<feature type="transmembrane region" description="Helical" evidence="11">
    <location>
        <begin position="216"/>
        <end position="234"/>
    </location>
</feature>
<evidence type="ECO:0000256" key="10">
    <source>
        <dbReference type="ARBA" id="ARBA00049660"/>
    </source>
</evidence>
<gene>
    <name evidence="13" type="ORF">FisN_12Hh045</name>
</gene>
<feature type="transmembrane region" description="Helical" evidence="11">
    <location>
        <begin position="89"/>
        <end position="111"/>
    </location>
</feature>
<protein>
    <recommendedName>
        <fullName evidence="15">Formate/nitrite transporter</fullName>
    </recommendedName>
</protein>
<comment type="catalytic activity">
    <reaction evidence="9">
        <text>acetate(out) + H(+)(out) = acetate(in) + H(+)(in)</text>
        <dbReference type="Rhea" id="RHEA:71803"/>
        <dbReference type="ChEBI" id="CHEBI:15378"/>
        <dbReference type="ChEBI" id="CHEBI:30089"/>
    </reaction>
</comment>
<evidence type="ECO:0000256" key="1">
    <source>
        <dbReference type="ARBA" id="ARBA00004651"/>
    </source>
</evidence>
<dbReference type="InterPro" id="IPR000292">
    <property type="entry name" value="For/NO2_transpt"/>
</dbReference>
<dbReference type="Proteomes" id="UP000198406">
    <property type="component" value="Unassembled WGS sequence"/>
</dbReference>
<keyword evidence="3 11" id="KW-0812">Transmembrane</keyword>
<evidence type="ECO:0000256" key="7">
    <source>
        <dbReference type="ARBA" id="ARBA00047693"/>
    </source>
</evidence>
<dbReference type="InterPro" id="IPR023271">
    <property type="entry name" value="Aquaporin-like"/>
</dbReference>
<dbReference type="PANTHER" id="PTHR30520:SF6">
    <property type="entry name" value="FORMATE_NITRATE FAMILY TRANSPORTER (EUROFUNG)"/>
    <property type="match status" value="1"/>
</dbReference>
<evidence type="ECO:0000313" key="13">
    <source>
        <dbReference type="EMBL" id="GAX20200.1"/>
    </source>
</evidence>
<evidence type="ECO:0000256" key="11">
    <source>
        <dbReference type="SAM" id="Phobius"/>
    </source>
</evidence>
<comment type="caution">
    <text evidence="13">The sequence shown here is derived from an EMBL/GenBank/DDBJ whole genome shotgun (WGS) entry which is preliminary data.</text>
</comment>
<evidence type="ECO:0008006" key="15">
    <source>
        <dbReference type="Google" id="ProtNLM"/>
    </source>
</evidence>
<dbReference type="Gene3D" id="1.20.1080.10">
    <property type="entry name" value="Glycerol uptake facilitator protein"/>
    <property type="match status" value="1"/>
</dbReference>
<accession>A0A1Z5K1Q2</accession>
<keyword evidence="12" id="KW-0732">Signal</keyword>
<comment type="catalytic activity">
    <reaction evidence="8">
        <text>formate(in) + H(+)(in) = formate(out) + H(+)(out)</text>
        <dbReference type="Rhea" id="RHEA:80887"/>
        <dbReference type="ChEBI" id="CHEBI:15378"/>
        <dbReference type="ChEBI" id="CHEBI:15740"/>
    </reaction>
</comment>
<evidence type="ECO:0000256" key="9">
    <source>
        <dbReference type="ARBA" id="ARBA00049088"/>
    </source>
</evidence>
<name>A0A1Z5K1Q2_FISSO</name>
<dbReference type="InParanoid" id="A0A1Z5K1Q2"/>
<evidence type="ECO:0000256" key="6">
    <source>
        <dbReference type="ARBA" id="ARBA00034245"/>
    </source>
</evidence>
<keyword evidence="4 11" id="KW-1133">Transmembrane helix</keyword>
<dbReference type="EMBL" id="BDSP01000144">
    <property type="protein sequence ID" value="GAX20200.1"/>
    <property type="molecule type" value="Genomic_DNA"/>
</dbReference>
<evidence type="ECO:0000256" key="3">
    <source>
        <dbReference type="ARBA" id="ARBA00022692"/>
    </source>
</evidence>
<reference evidence="13 14" key="1">
    <citation type="journal article" date="2015" name="Plant Cell">
        <title>Oil accumulation by the oleaginous diatom Fistulifera solaris as revealed by the genome and transcriptome.</title>
        <authorList>
            <person name="Tanaka T."/>
            <person name="Maeda Y."/>
            <person name="Veluchamy A."/>
            <person name="Tanaka M."/>
            <person name="Abida H."/>
            <person name="Marechal E."/>
            <person name="Bowler C."/>
            <person name="Muto M."/>
            <person name="Sunaga Y."/>
            <person name="Tanaka M."/>
            <person name="Yoshino T."/>
            <person name="Taniguchi T."/>
            <person name="Fukuda Y."/>
            <person name="Nemoto M."/>
            <person name="Matsumoto M."/>
            <person name="Wong P.S."/>
            <person name="Aburatani S."/>
            <person name="Fujibuchi W."/>
        </authorList>
    </citation>
    <scope>NUCLEOTIDE SEQUENCE [LARGE SCALE GENOMIC DNA]</scope>
    <source>
        <strain evidence="13 14">JPCC DA0580</strain>
    </source>
</reference>
<evidence type="ECO:0000256" key="12">
    <source>
        <dbReference type="SAM" id="SignalP"/>
    </source>
</evidence>
<evidence type="ECO:0000256" key="2">
    <source>
        <dbReference type="ARBA" id="ARBA00011255"/>
    </source>
</evidence>
<sequence>MKLSVLTLLAAISGVTAFQAVQPHRVGTLAKLTPLRISTGDDMSEQKSLDISKTVYSQTIKSPKDSYLAFAEKGASNAKMGKMKIFHQAVMGGAYVGFGGLLSFCIAGNIGGIAAQNPGIAKMAFASLFPVNLLLILTTGGQLFTGNSATVSAAKYEGLVTWRELWRSWGVSISGNIVGCTLFAIAAWYVGLLTGGTADLLTSTALNKCRSTFGQTLLKAIMCNWMVSLAVFLAGACNDLTGKLVGIWFPISTFVAIGLEHSVANMFIMPAALLLNVPLSIYDVLFKNVIPVVIGNAIAGAFVVAGSYSYQFGKLGKKSLQKFEKWLEAHEATIAARRAIIEAQDATSKAIRAMAVNGNNMPNKDMSKLF</sequence>
<comment type="catalytic activity">
    <reaction evidence="6">
        <text>(S)-lactate(in) + H(+)(in) = (S)-lactate(out) + H(+)(out)</text>
        <dbReference type="Rhea" id="RHEA:29415"/>
        <dbReference type="ChEBI" id="CHEBI:15378"/>
        <dbReference type="ChEBI" id="CHEBI:16651"/>
    </reaction>
</comment>
<comment type="similarity">
    <text evidence="10">Belongs to the FNT transporter (TC 1.A.16) family.</text>
</comment>
<dbReference type="Pfam" id="PF01226">
    <property type="entry name" value="Form_Nir_trans"/>
    <property type="match status" value="1"/>
</dbReference>
<dbReference type="PANTHER" id="PTHR30520">
    <property type="entry name" value="FORMATE TRANSPORTER-RELATED"/>
    <property type="match status" value="1"/>
</dbReference>
<evidence type="ECO:0000256" key="8">
    <source>
        <dbReference type="ARBA" id="ARBA00049016"/>
    </source>
</evidence>
<evidence type="ECO:0000256" key="4">
    <source>
        <dbReference type="ARBA" id="ARBA00022989"/>
    </source>
</evidence>
<dbReference type="AlphaFoldDB" id="A0A1Z5K1Q2"/>
<organism evidence="13 14">
    <name type="scientific">Fistulifera solaris</name>
    <name type="common">Oleaginous diatom</name>
    <dbReference type="NCBI Taxonomy" id="1519565"/>
    <lineage>
        <taxon>Eukaryota</taxon>
        <taxon>Sar</taxon>
        <taxon>Stramenopiles</taxon>
        <taxon>Ochrophyta</taxon>
        <taxon>Bacillariophyta</taxon>
        <taxon>Bacillariophyceae</taxon>
        <taxon>Bacillariophycidae</taxon>
        <taxon>Naviculales</taxon>
        <taxon>Naviculaceae</taxon>
        <taxon>Fistulifera</taxon>
    </lineage>
</organism>
<comment type="subunit">
    <text evidence="2">Homopentamer.</text>
</comment>
<proteinExistence type="inferred from homology"/>
<dbReference type="GO" id="GO:0015499">
    <property type="term" value="F:formate transmembrane transporter activity"/>
    <property type="evidence" value="ECO:0007669"/>
    <property type="project" value="TreeGrafter"/>
</dbReference>